<evidence type="ECO:0000313" key="2">
    <source>
        <dbReference type="Proteomes" id="UP000796880"/>
    </source>
</evidence>
<dbReference type="EMBL" id="VOIH02000004">
    <property type="protein sequence ID" value="KAF3448566.1"/>
    <property type="molecule type" value="Genomic_DNA"/>
</dbReference>
<sequence>MALSDDILKELSTNLWFPRTTYLSMGLEMELDFGKNGPMDLSPNTVLPSQQHCSYMGKRNTKERPRRKDDLLSLKEDFRGISFDRYRSTSCKNVPSRHFRQEGKIEFKRGSIYQSSKEVRKIKKMSTVEGRRKIEMSPSSDTSCSSRIVDSLCTSDDESPQRRSPAIFFNSNTIPAAVSKPCIEPTSLDGFIEICLDPGNRGTSSAETIGGSMDSSLISKPVAGPLNNGNELLERDTVHAFHKSLSAKVEMLHSPSPSESDCSSRGTSKPRFSPIRKMFDPFMKSKSLRNPLSFALEPGDVKTNGMANMRVNRTYRKSLLDDFSNNARNLEYESRFDKRDHQSFVMCSPVHLHGYLKVETKHGIPFFEFSLKCPGDVLVAKTWKVNDAFNWVYTFHSVDNGKKSSASGWGLFDSDKDSSMVGQMQVSCYLCSELNDGVFDNSMVTEFVLYDIAHARLSVTSQESSNCTINAVKSFKASRQTLELDGATESSVKLQKKHATPYDQNAQPWPSANLHPNLEIAAIVMQVPFEKRESLKYKRGDKGSGKATKNLLNLSIVEQRKEDLYESRNPEKVKVVIPSGNHGLPSAESCGPSSLLDRWRLGGGCDCGGWDMACPLLVLGNPHFQFADNQPLVENQGPMELFIQGGKETTPALTMSVVEEGLYAVDFHAQLSTLQAFSICVAILHSTETSGGPMQEGNQKLSQCNSLKVLIEDEVKFLIEAVTADEKRNITKRVKEIPSSFVFKPPFSPISRV</sequence>
<dbReference type="InterPro" id="IPR021916">
    <property type="entry name" value="DUF3527"/>
</dbReference>
<dbReference type="OrthoDB" id="1939710at2759"/>
<keyword evidence="2" id="KW-1185">Reference proteome</keyword>
<comment type="caution">
    <text evidence="1">The sequence shown here is derived from an EMBL/GenBank/DDBJ whole genome shotgun (WGS) entry which is preliminary data.</text>
</comment>
<evidence type="ECO:0000313" key="1">
    <source>
        <dbReference type="EMBL" id="KAF3448566.1"/>
    </source>
</evidence>
<dbReference type="AlphaFoldDB" id="A0A8K0MJN8"/>
<dbReference type="Pfam" id="PF12043">
    <property type="entry name" value="DUF3527"/>
    <property type="match status" value="1"/>
</dbReference>
<dbReference type="Proteomes" id="UP000796880">
    <property type="component" value="Unassembled WGS sequence"/>
</dbReference>
<protein>
    <submittedName>
        <fullName evidence="1">Uncharacterized protein</fullName>
    </submittedName>
</protein>
<dbReference type="PANTHER" id="PTHR31390">
    <property type="entry name" value="EXPRESSED PROTEIN"/>
    <property type="match status" value="1"/>
</dbReference>
<name>A0A8K0MJN8_9ROSA</name>
<proteinExistence type="predicted"/>
<gene>
    <name evidence="1" type="ORF">FNV43_RR09279</name>
</gene>
<organism evidence="1 2">
    <name type="scientific">Rhamnella rubrinervis</name>
    <dbReference type="NCBI Taxonomy" id="2594499"/>
    <lineage>
        <taxon>Eukaryota</taxon>
        <taxon>Viridiplantae</taxon>
        <taxon>Streptophyta</taxon>
        <taxon>Embryophyta</taxon>
        <taxon>Tracheophyta</taxon>
        <taxon>Spermatophyta</taxon>
        <taxon>Magnoliopsida</taxon>
        <taxon>eudicotyledons</taxon>
        <taxon>Gunneridae</taxon>
        <taxon>Pentapetalae</taxon>
        <taxon>rosids</taxon>
        <taxon>fabids</taxon>
        <taxon>Rosales</taxon>
        <taxon>Rhamnaceae</taxon>
        <taxon>rhamnoid group</taxon>
        <taxon>Rhamneae</taxon>
        <taxon>Rhamnella</taxon>
    </lineage>
</organism>
<dbReference type="PANTHER" id="PTHR31390:SF0">
    <property type="entry name" value="DOMAIN PROTEIN, PUTATIVE (DUF3527)-RELATED"/>
    <property type="match status" value="1"/>
</dbReference>
<accession>A0A8K0MJN8</accession>
<reference evidence="1" key="1">
    <citation type="submission" date="2020-03" db="EMBL/GenBank/DDBJ databases">
        <title>A high-quality chromosome-level genome assembly of a woody plant with both climbing and erect habits, Rhamnella rubrinervis.</title>
        <authorList>
            <person name="Lu Z."/>
            <person name="Yang Y."/>
            <person name="Zhu X."/>
            <person name="Sun Y."/>
        </authorList>
    </citation>
    <scope>NUCLEOTIDE SEQUENCE</scope>
    <source>
        <strain evidence="1">BYM</strain>
        <tissue evidence="1">Leaf</tissue>
    </source>
</reference>